<proteinExistence type="predicted"/>
<gene>
    <name evidence="2" type="ORF">R3P38DRAFT_2855976</name>
</gene>
<comment type="caution">
    <text evidence="2">The sequence shown here is derived from an EMBL/GenBank/DDBJ whole genome shotgun (WGS) entry which is preliminary data.</text>
</comment>
<reference evidence="2 3" key="1">
    <citation type="journal article" date="2024" name="J Genomics">
        <title>Draft genome sequencing and assembly of Favolaschia claudopus CIRM-BRFM 2984 isolated from oak limbs.</title>
        <authorList>
            <person name="Navarro D."/>
            <person name="Drula E."/>
            <person name="Chaduli D."/>
            <person name="Cazenave R."/>
            <person name="Ahrendt S."/>
            <person name="Wang J."/>
            <person name="Lipzen A."/>
            <person name="Daum C."/>
            <person name="Barry K."/>
            <person name="Grigoriev I.V."/>
            <person name="Favel A."/>
            <person name="Rosso M.N."/>
            <person name="Martin F."/>
        </authorList>
    </citation>
    <scope>NUCLEOTIDE SEQUENCE [LARGE SCALE GENOMIC DNA]</scope>
    <source>
        <strain evidence="2 3">CIRM-BRFM 2984</strain>
    </source>
</reference>
<feature type="compositionally biased region" description="Basic residues" evidence="1">
    <location>
        <begin position="109"/>
        <end position="118"/>
    </location>
</feature>
<name>A0AAW0DTP7_9AGAR</name>
<dbReference type="Proteomes" id="UP001362999">
    <property type="component" value="Unassembled WGS sequence"/>
</dbReference>
<evidence type="ECO:0000313" key="2">
    <source>
        <dbReference type="EMBL" id="KAK7054230.1"/>
    </source>
</evidence>
<feature type="compositionally biased region" description="Polar residues" evidence="1">
    <location>
        <begin position="85"/>
        <end position="102"/>
    </location>
</feature>
<feature type="compositionally biased region" description="Low complexity" evidence="1">
    <location>
        <begin position="119"/>
        <end position="136"/>
    </location>
</feature>
<dbReference type="EMBL" id="JAWWNJ010000006">
    <property type="protein sequence ID" value="KAK7054230.1"/>
    <property type="molecule type" value="Genomic_DNA"/>
</dbReference>
<evidence type="ECO:0000313" key="3">
    <source>
        <dbReference type="Proteomes" id="UP001362999"/>
    </source>
</evidence>
<keyword evidence="3" id="KW-1185">Reference proteome</keyword>
<feature type="compositionally biased region" description="Basic residues" evidence="1">
    <location>
        <begin position="51"/>
        <end position="69"/>
    </location>
</feature>
<feature type="region of interest" description="Disordered" evidence="1">
    <location>
        <begin position="1"/>
        <end position="145"/>
    </location>
</feature>
<feature type="compositionally biased region" description="Basic and acidic residues" evidence="1">
    <location>
        <begin position="38"/>
        <end position="50"/>
    </location>
</feature>
<organism evidence="2 3">
    <name type="scientific">Favolaschia claudopus</name>
    <dbReference type="NCBI Taxonomy" id="2862362"/>
    <lineage>
        <taxon>Eukaryota</taxon>
        <taxon>Fungi</taxon>
        <taxon>Dikarya</taxon>
        <taxon>Basidiomycota</taxon>
        <taxon>Agaricomycotina</taxon>
        <taxon>Agaricomycetes</taxon>
        <taxon>Agaricomycetidae</taxon>
        <taxon>Agaricales</taxon>
        <taxon>Marasmiineae</taxon>
        <taxon>Mycenaceae</taxon>
        <taxon>Favolaschia</taxon>
    </lineage>
</organism>
<protein>
    <submittedName>
        <fullName evidence="2">Uncharacterized protein</fullName>
    </submittedName>
</protein>
<evidence type="ECO:0000256" key="1">
    <source>
        <dbReference type="SAM" id="MobiDB-lite"/>
    </source>
</evidence>
<accession>A0AAW0DTP7</accession>
<feature type="compositionally biased region" description="Basic and acidic residues" evidence="1">
    <location>
        <begin position="1"/>
        <end position="15"/>
    </location>
</feature>
<sequence length="145" mass="16525">MKIEWASHFRSDGSRRSPPPSTMHGWLAKMRGTLLGNEDLRSKGMQEMRAARRYKQDKRSRPKPKSKSIARRDTGPSHLFGSLSPKPSQSHRPPQYRSTSTHRVVGRPPPRRASHQSSHRSGSSRQPTPSRQSSKPTPRRRDSAR</sequence>
<dbReference type="AlphaFoldDB" id="A0AAW0DTP7"/>